<dbReference type="EMBL" id="JAINUF010000002">
    <property type="protein sequence ID" value="KAJ8375967.1"/>
    <property type="molecule type" value="Genomic_DNA"/>
</dbReference>
<evidence type="ECO:0000256" key="1">
    <source>
        <dbReference type="SAM" id="MobiDB-lite"/>
    </source>
</evidence>
<name>A0A9Q1G5S6_SYNKA</name>
<reference evidence="2" key="1">
    <citation type="journal article" date="2023" name="Science">
        <title>Genome structures resolve the early diversification of teleost fishes.</title>
        <authorList>
            <person name="Parey E."/>
            <person name="Louis A."/>
            <person name="Montfort J."/>
            <person name="Bouchez O."/>
            <person name="Roques C."/>
            <person name="Iampietro C."/>
            <person name="Lluch J."/>
            <person name="Castinel A."/>
            <person name="Donnadieu C."/>
            <person name="Desvignes T."/>
            <person name="Floi Bucao C."/>
            <person name="Jouanno E."/>
            <person name="Wen M."/>
            <person name="Mejri S."/>
            <person name="Dirks R."/>
            <person name="Jansen H."/>
            <person name="Henkel C."/>
            <person name="Chen W.J."/>
            <person name="Zahm M."/>
            <person name="Cabau C."/>
            <person name="Klopp C."/>
            <person name="Thompson A.W."/>
            <person name="Robinson-Rechavi M."/>
            <person name="Braasch I."/>
            <person name="Lecointre G."/>
            <person name="Bobe J."/>
            <person name="Postlethwait J.H."/>
            <person name="Berthelot C."/>
            <person name="Roest Crollius H."/>
            <person name="Guiguen Y."/>
        </authorList>
    </citation>
    <scope>NUCLEOTIDE SEQUENCE</scope>
    <source>
        <strain evidence="2">WJC10195</strain>
    </source>
</reference>
<feature type="region of interest" description="Disordered" evidence="1">
    <location>
        <begin position="43"/>
        <end position="109"/>
    </location>
</feature>
<comment type="caution">
    <text evidence="2">The sequence shown here is derived from an EMBL/GenBank/DDBJ whole genome shotgun (WGS) entry which is preliminary data.</text>
</comment>
<proteinExistence type="predicted"/>
<keyword evidence="3" id="KW-1185">Reference proteome</keyword>
<organism evidence="2 3">
    <name type="scientific">Synaphobranchus kaupii</name>
    <name type="common">Kaup's arrowtooth eel</name>
    <dbReference type="NCBI Taxonomy" id="118154"/>
    <lineage>
        <taxon>Eukaryota</taxon>
        <taxon>Metazoa</taxon>
        <taxon>Chordata</taxon>
        <taxon>Craniata</taxon>
        <taxon>Vertebrata</taxon>
        <taxon>Euteleostomi</taxon>
        <taxon>Actinopterygii</taxon>
        <taxon>Neopterygii</taxon>
        <taxon>Teleostei</taxon>
        <taxon>Anguilliformes</taxon>
        <taxon>Synaphobranchidae</taxon>
        <taxon>Synaphobranchus</taxon>
    </lineage>
</organism>
<evidence type="ECO:0000313" key="2">
    <source>
        <dbReference type="EMBL" id="KAJ8375967.1"/>
    </source>
</evidence>
<protein>
    <submittedName>
        <fullName evidence="2">Uncharacterized protein</fullName>
    </submittedName>
</protein>
<dbReference type="AlphaFoldDB" id="A0A9Q1G5S6"/>
<sequence length="159" mass="17528">MIERFLPTPPRRREATGLRTVPADAYTTERHLLWIPSQLRHSRQTKQHGELQKNTLGLPGTRQNKTNAHPCGFHMRTQRRRAKQTLDGRRRERTQPRGARLKTLGGSERRRSAGLGAFGGCDGGPSADCGAVTRRLVSVCELRASLKGCGAKAAQAALP</sequence>
<accession>A0A9Q1G5S6</accession>
<evidence type="ECO:0000313" key="3">
    <source>
        <dbReference type="Proteomes" id="UP001152622"/>
    </source>
</evidence>
<gene>
    <name evidence="2" type="ORF">SKAU_G00065470</name>
</gene>
<feature type="compositionally biased region" description="Basic and acidic residues" evidence="1">
    <location>
        <begin position="84"/>
        <end position="95"/>
    </location>
</feature>
<dbReference type="Proteomes" id="UP001152622">
    <property type="component" value="Chromosome 2"/>
</dbReference>